<dbReference type="AlphaFoldDB" id="A0AAV4PHM6"/>
<evidence type="ECO:0008006" key="3">
    <source>
        <dbReference type="Google" id="ProtNLM"/>
    </source>
</evidence>
<organism evidence="1 2">
    <name type="scientific">Caerostris extrusa</name>
    <name type="common">Bark spider</name>
    <name type="synonym">Caerostris bankana</name>
    <dbReference type="NCBI Taxonomy" id="172846"/>
    <lineage>
        <taxon>Eukaryota</taxon>
        <taxon>Metazoa</taxon>
        <taxon>Ecdysozoa</taxon>
        <taxon>Arthropoda</taxon>
        <taxon>Chelicerata</taxon>
        <taxon>Arachnida</taxon>
        <taxon>Araneae</taxon>
        <taxon>Araneomorphae</taxon>
        <taxon>Entelegynae</taxon>
        <taxon>Araneoidea</taxon>
        <taxon>Araneidae</taxon>
        <taxon>Caerostris</taxon>
    </lineage>
</organism>
<reference evidence="1 2" key="1">
    <citation type="submission" date="2021-06" db="EMBL/GenBank/DDBJ databases">
        <title>Caerostris extrusa draft genome.</title>
        <authorList>
            <person name="Kono N."/>
            <person name="Arakawa K."/>
        </authorList>
    </citation>
    <scope>NUCLEOTIDE SEQUENCE [LARGE SCALE GENOMIC DNA]</scope>
</reference>
<protein>
    <recommendedName>
        <fullName evidence="3">LAGLIDADG homing endonuclease</fullName>
    </recommendedName>
</protein>
<sequence>MPKIKHRTLPFLKSRVTHYFSFTDENTDKTQSQRLPHSYQQRSFQNEVTTFSELYEDLQLQCHFKPSKNVYLRLGKGALRSRSYYKVDNRHEIMLFYTGGIFSGFLPYTQCEMITANTRWAETRLRRLA</sequence>
<evidence type="ECO:0000313" key="1">
    <source>
        <dbReference type="EMBL" id="GIX96571.1"/>
    </source>
</evidence>
<gene>
    <name evidence="1" type="ORF">CEXT_34341</name>
</gene>
<comment type="caution">
    <text evidence="1">The sequence shown here is derived from an EMBL/GenBank/DDBJ whole genome shotgun (WGS) entry which is preliminary data.</text>
</comment>
<keyword evidence="2" id="KW-1185">Reference proteome</keyword>
<accession>A0AAV4PHM6</accession>
<name>A0AAV4PHM6_CAEEX</name>
<evidence type="ECO:0000313" key="2">
    <source>
        <dbReference type="Proteomes" id="UP001054945"/>
    </source>
</evidence>
<dbReference type="Proteomes" id="UP001054945">
    <property type="component" value="Unassembled WGS sequence"/>
</dbReference>
<dbReference type="EMBL" id="BPLR01004662">
    <property type="protein sequence ID" value="GIX96571.1"/>
    <property type="molecule type" value="Genomic_DNA"/>
</dbReference>
<proteinExistence type="predicted"/>